<keyword evidence="3" id="KW-1003">Cell membrane</keyword>
<feature type="transmembrane region" description="Helical" evidence="7">
    <location>
        <begin position="113"/>
        <end position="133"/>
    </location>
</feature>
<evidence type="ECO:0000256" key="2">
    <source>
        <dbReference type="ARBA" id="ARBA00022448"/>
    </source>
</evidence>
<evidence type="ECO:0000256" key="6">
    <source>
        <dbReference type="ARBA" id="ARBA00023136"/>
    </source>
</evidence>
<dbReference type="OrthoDB" id="9801818at2"/>
<dbReference type="InterPro" id="IPR035906">
    <property type="entry name" value="MetI-like_sf"/>
</dbReference>
<dbReference type="GO" id="GO:0055085">
    <property type="term" value="P:transmembrane transport"/>
    <property type="evidence" value="ECO:0007669"/>
    <property type="project" value="InterPro"/>
</dbReference>
<dbReference type="Proteomes" id="UP000281343">
    <property type="component" value="Unassembled WGS sequence"/>
</dbReference>
<keyword evidence="4 7" id="KW-0812">Transmembrane</keyword>
<evidence type="ECO:0000256" key="4">
    <source>
        <dbReference type="ARBA" id="ARBA00022692"/>
    </source>
</evidence>
<comment type="subcellular location">
    <subcellularLocation>
        <location evidence="1 7">Cell membrane</location>
        <topology evidence="1 7">Multi-pass membrane protein</topology>
    </subcellularLocation>
</comment>
<dbReference type="PANTHER" id="PTHR43005">
    <property type="entry name" value="BLR7065 PROTEIN"/>
    <property type="match status" value="1"/>
</dbReference>
<reference evidence="9 10" key="1">
    <citation type="submission" date="2018-10" db="EMBL/GenBank/DDBJ databases">
        <authorList>
            <person name="Jung H.S."/>
            <person name="Jeon C.O."/>
        </authorList>
    </citation>
    <scope>NUCLEOTIDE SEQUENCE [LARGE SCALE GENOMIC DNA]</scope>
    <source>
        <strain evidence="9 10">MA-7-27</strain>
    </source>
</reference>
<evidence type="ECO:0000256" key="5">
    <source>
        <dbReference type="ARBA" id="ARBA00022989"/>
    </source>
</evidence>
<evidence type="ECO:0000259" key="8">
    <source>
        <dbReference type="PROSITE" id="PS50928"/>
    </source>
</evidence>
<keyword evidence="10" id="KW-1185">Reference proteome</keyword>
<feature type="transmembrane region" description="Helical" evidence="7">
    <location>
        <begin position="165"/>
        <end position="189"/>
    </location>
</feature>
<feature type="domain" description="ABC transmembrane type-1" evidence="8">
    <location>
        <begin position="76"/>
        <end position="290"/>
    </location>
</feature>
<dbReference type="InterPro" id="IPR000515">
    <property type="entry name" value="MetI-like"/>
</dbReference>
<evidence type="ECO:0000256" key="3">
    <source>
        <dbReference type="ARBA" id="ARBA00022475"/>
    </source>
</evidence>
<dbReference type="PROSITE" id="PS50928">
    <property type="entry name" value="ABC_TM1"/>
    <property type="match status" value="1"/>
</dbReference>
<feature type="transmembrane region" description="Helical" evidence="7">
    <location>
        <begin position="75"/>
        <end position="101"/>
    </location>
</feature>
<sequence>MTRILRSLRDGIGFDVMLVIIALSYLLVFAGLPLIYNVIISFQTVDVFSLGTLWHPNAGFDNYRAIFDDPLAGRVLWQTIVFTLGSVALQFTLGFALALFFHQNFTGATWIRGLFLAAWVMPGLVVGVLWNWLLSGDFGVINHLLESFGLIEDPVFWRSNVETSLYAVLIANIWYGTPFNMILLAVGLAAIPGDLYEAAELDGANAFQRFWTITLPMMRATIGAVLALGIIFTLQQFDLFAAITQGGPAGSSTVAQYWSWQLSFREFDFGRGAVISVLMIIVVLFVSLIYVRSTKAETQL</sequence>
<name>A0A3L9Y7M8_9RHOB</name>
<dbReference type="Gene3D" id="1.10.3720.10">
    <property type="entry name" value="MetI-like"/>
    <property type="match status" value="1"/>
</dbReference>
<dbReference type="RefSeq" id="WP_121897803.1">
    <property type="nucleotide sequence ID" value="NZ_RCNT01000004.1"/>
</dbReference>
<evidence type="ECO:0000256" key="7">
    <source>
        <dbReference type="RuleBase" id="RU363032"/>
    </source>
</evidence>
<keyword evidence="5 7" id="KW-1133">Transmembrane helix</keyword>
<gene>
    <name evidence="9" type="ORF">D9R08_09435</name>
</gene>
<dbReference type="Pfam" id="PF00528">
    <property type="entry name" value="BPD_transp_1"/>
    <property type="match status" value="1"/>
</dbReference>
<dbReference type="SUPFAM" id="SSF161098">
    <property type="entry name" value="MetI-like"/>
    <property type="match status" value="1"/>
</dbReference>
<dbReference type="GO" id="GO:0005886">
    <property type="term" value="C:plasma membrane"/>
    <property type="evidence" value="ECO:0007669"/>
    <property type="project" value="UniProtKB-SubCell"/>
</dbReference>
<dbReference type="EMBL" id="RCNT01000004">
    <property type="protein sequence ID" value="RMA42323.1"/>
    <property type="molecule type" value="Genomic_DNA"/>
</dbReference>
<evidence type="ECO:0000256" key="1">
    <source>
        <dbReference type="ARBA" id="ARBA00004651"/>
    </source>
</evidence>
<feature type="transmembrane region" description="Helical" evidence="7">
    <location>
        <begin position="269"/>
        <end position="291"/>
    </location>
</feature>
<dbReference type="PANTHER" id="PTHR43005:SF1">
    <property type="entry name" value="SPERMIDINE_PUTRESCINE TRANSPORT SYSTEM PERMEASE PROTEIN"/>
    <property type="match status" value="1"/>
</dbReference>
<feature type="transmembrane region" description="Helical" evidence="7">
    <location>
        <begin position="12"/>
        <end position="36"/>
    </location>
</feature>
<evidence type="ECO:0000313" key="10">
    <source>
        <dbReference type="Proteomes" id="UP000281343"/>
    </source>
</evidence>
<keyword evidence="2 7" id="KW-0813">Transport</keyword>
<comment type="caution">
    <text evidence="9">The sequence shown here is derived from an EMBL/GenBank/DDBJ whole genome shotgun (WGS) entry which is preliminary data.</text>
</comment>
<protein>
    <submittedName>
        <fullName evidence="9">Sugar ABC transporter permease</fullName>
    </submittedName>
</protein>
<dbReference type="CDD" id="cd06261">
    <property type="entry name" value="TM_PBP2"/>
    <property type="match status" value="1"/>
</dbReference>
<dbReference type="AlphaFoldDB" id="A0A3L9Y7M8"/>
<proteinExistence type="inferred from homology"/>
<evidence type="ECO:0000313" key="9">
    <source>
        <dbReference type="EMBL" id="RMA42323.1"/>
    </source>
</evidence>
<comment type="similarity">
    <text evidence="7">Belongs to the binding-protein-dependent transport system permease family.</text>
</comment>
<keyword evidence="6 7" id="KW-0472">Membrane</keyword>
<organism evidence="9 10">
    <name type="scientific">Rhodophyticola porphyridii</name>
    <dbReference type="NCBI Taxonomy" id="1852017"/>
    <lineage>
        <taxon>Bacteria</taxon>
        <taxon>Pseudomonadati</taxon>
        <taxon>Pseudomonadota</taxon>
        <taxon>Alphaproteobacteria</taxon>
        <taxon>Rhodobacterales</taxon>
        <taxon>Roseobacteraceae</taxon>
        <taxon>Rhodophyticola</taxon>
    </lineage>
</organism>
<feature type="transmembrane region" description="Helical" evidence="7">
    <location>
        <begin position="210"/>
        <end position="232"/>
    </location>
</feature>
<accession>A0A3L9Y7M8</accession>